<protein>
    <submittedName>
        <fullName evidence="1">Uncharacterized protein</fullName>
    </submittedName>
</protein>
<dbReference type="EMBL" id="KE504383">
    <property type="protein sequence ID" value="EPS92703.1"/>
    <property type="molecule type" value="Genomic_DNA"/>
</dbReference>
<feature type="non-terminal residue" evidence="1">
    <location>
        <position position="1"/>
    </location>
</feature>
<organism evidence="1 2">
    <name type="scientific">Fomitopsis schrenkii</name>
    <name type="common">Brown rot fungus</name>
    <dbReference type="NCBI Taxonomy" id="2126942"/>
    <lineage>
        <taxon>Eukaryota</taxon>
        <taxon>Fungi</taxon>
        <taxon>Dikarya</taxon>
        <taxon>Basidiomycota</taxon>
        <taxon>Agaricomycotina</taxon>
        <taxon>Agaricomycetes</taxon>
        <taxon>Polyporales</taxon>
        <taxon>Fomitopsis</taxon>
    </lineage>
</organism>
<gene>
    <name evidence="1" type="ORF">FOMPIDRAFT_1088686</name>
</gene>
<dbReference type="Proteomes" id="UP000015241">
    <property type="component" value="Unassembled WGS sequence"/>
</dbReference>
<accession>S8DN47</accession>
<keyword evidence="2" id="KW-1185">Reference proteome</keyword>
<feature type="non-terminal residue" evidence="1">
    <location>
        <position position="52"/>
    </location>
</feature>
<dbReference type="OrthoDB" id="2805264at2759"/>
<name>S8DN47_FOMSC</name>
<evidence type="ECO:0000313" key="2">
    <source>
        <dbReference type="Proteomes" id="UP000015241"/>
    </source>
</evidence>
<evidence type="ECO:0000313" key="1">
    <source>
        <dbReference type="EMBL" id="EPS92703.1"/>
    </source>
</evidence>
<reference evidence="1 2" key="1">
    <citation type="journal article" date="2012" name="Science">
        <title>The Paleozoic origin of enzymatic lignin decomposition reconstructed from 31 fungal genomes.</title>
        <authorList>
            <person name="Floudas D."/>
            <person name="Binder M."/>
            <person name="Riley R."/>
            <person name="Barry K."/>
            <person name="Blanchette R.A."/>
            <person name="Henrissat B."/>
            <person name="Martinez A.T."/>
            <person name="Otillar R."/>
            <person name="Spatafora J.W."/>
            <person name="Yadav J.S."/>
            <person name="Aerts A."/>
            <person name="Benoit I."/>
            <person name="Boyd A."/>
            <person name="Carlson A."/>
            <person name="Copeland A."/>
            <person name="Coutinho P.M."/>
            <person name="de Vries R.P."/>
            <person name="Ferreira P."/>
            <person name="Findley K."/>
            <person name="Foster B."/>
            <person name="Gaskell J."/>
            <person name="Glotzer D."/>
            <person name="Gorecki P."/>
            <person name="Heitman J."/>
            <person name="Hesse C."/>
            <person name="Hori C."/>
            <person name="Igarashi K."/>
            <person name="Jurgens J.A."/>
            <person name="Kallen N."/>
            <person name="Kersten P."/>
            <person name="Kohler A."/>
            <person name="Kuees U."/>
            <person name="Kumar T.K.A."/>
            <person name="Kuo A."/>
            <person name="LaButti K."/>
            <person name="Larrondo L.F."/>
            <person name="Lindquist E."/>
            <person name="Ling A."/>
            <person name="Lombard V."/>
            <person name="Lucas S."/>
            <person name="Lundell T."/>
            <person name="Martin R."/>
            <person name="McLaughlin D.J."/>
            <person name="Morgenstern I."/>
            <person name="Morin E."/>
            <person name="Murat C."/>
            <person name="Nagy L.G."/>
            <person name="Nolan M."/>
            <person name="Ohm R.A."/>
            <person name="Patyshakuliyeva A."/>
            <person name="Rokas A."/>
            <person name="Ruiz-Duenas F.J."/>
            <person name="Sabat G."/>
            <person name="Salamov A."/>
            <person name="Samejima M."/>
            <person name="Schmutz J."/>
            <person name="Slot J.C."/>
            <person name="St John F."/>
            <person name="Stenlid J."/>
            <person name="Sun H."/>
            <person name="Sun S."/>
            <person name="Syed K."/>
            <person name="Tsang A."/>
            <person name="Wiebenga A."/>
            <person name="Young D."/>
            <person name="Pisabarro A."/>
            <person name="Eastwood D.C."/>
            <person name="Martin F."/>
            <person name="Cullen D."/>
            <person name="Grigoriev I.V."/>
            <person name="Hibbett D.S."/>
        </authorList>
    </citation>
    <scope>NUCLEOTIDE SEQUENCE</scope>
    <source>
        <strain evidence="2">FP-58527</strain>
    </source>
</reference>
<dbReference type="AlphaFoldDB" id="S8DN47"/>
<dbReference type="HOGENOM" id="CLU_3092920_0_0_1"/>
<sequence length="52" mass="5864">IHTEVTDDAVNEGRLREMHRTLHAIPLDVDADTEFCVAEIGDLPLSPKFVFE</sequence>
<proteinExistence type="predicted"/>
<dbReference type="InParanoid" id="S8DN47"/>